<organism evidence="1 2">
    <name type="scientific">Caballeronia fortuita</name>
    <dbReference type="NCBI Taxonomy" id="1777138"/>
    <lineage>
        <taxon>Bacteria</taxon>
        <taxon>Pseudomonadati</taxon>
        <taxon>Pseudomonadota</taxon>
        <taxon>Betaproteobacteria</taxon>
        <taxon>Burkholderiales</taxon>
        <taxon>Burkholderiaceae</taxon>
        <taxon>Caballeronia</taxon>
    </lineage>
</organism>
<name>A0A158EA50_9BURK</name>
<evidence type="ECO:0000313" key="1">
    <source>
        <dbReference type="EMBL" id="SAL03600.1"/>
    </source>
</evidence>
<accession>A0A158EA50</accession>
<comment type="caution">
    <text evidence="1">The sequence shown here is derived from an EMBL/GenBank/DDBJ whole genome shotgun (WGS) entry which is preliminary data.</text>
</comment>
<evidence type="ECO:0000313" key="2">
    <source>
        <dbReference type="Proteomes" id="UP000054903"/>
    </source>
</evidence>
<keyword evidence="2" id="KW-1185">Reference proteome</keyword>
<dbReference type="Proteomes" id="UP000054903">
    <property type="component" value="Unassembled WGS sequence"/>
</dbReference>
<protein>
    <submittedName>
        <fullName evidence="1">Uncharacterized protein</fullName>
    </submittedName>
</protein>
<proteinExistence type="predicted"/>
<reference evidence="1" key="1">
    <citation type="submission" date="2016-01" db="EMBL/GenBank/DDBJ databases">
        <authorList>
            <person name="Peeters C."/>
        </authorList>
    </citation>
    <scope>NUCLEOTIDE SEQUENCE</scope>
    <source>
        <strain evidence="1">LMG 29320</strain>
    </source>
</reference>
<sequence>MSTELHRRAGFTCCPAMGPGGLRPCVDPAKEIFATEAWRHFGLDTASDDKSDAFWLPSQPEGIGHCGRFRSAPRRALQYKERPFVGQQITA</sequence>
<dbReference type="EMBL" id="FCNX02000033">
    <property type="protein sequence ID" value="SAL03600.1"/>
    <property type="molecule type" value="Genomic_DNA"/>
</dbReference>
<dbReference type="AlphaFoldDB" id="A0A158EA50"/>
<gene>
    <name evidence="1" type="ORF">AWB77_06828</name>
</gene>